<sequence length="166" mass="16945">MQSLPPGIASPQLPLASPPPPPPCIHSPPLLSLAPSSASASSPPPDGSPLLIIVAPSPSMAPTVAHVIAPPTSFLEALIRSHHSMALPSLAPHGTDTGIPISATCLSAPLDSVPPNSIGPIDMGKAIDVHNAFQCLDIYWDSDNAVHPELHNPQDSSSSRPLSGVT</sequence>
<dbReference type="EMBL" id="JACGWO010000002">
    <property type="protein sequence ID" value="KAK4434022.1"/>
    <property type="molecule type" value="Genomic_DNA"/>
</dbReference>
<evidence type="ECO:0000313" key="2">
    <source>
        <dbReference type="EMBL" id="KAK4434022.1"/>
    </source>
</evidence>
<protein>
    <submittedName>
        <fullName evidence="2">Uncharacterized protein</fullName>
    </submittedName>
</protein>
<feature type="region of interest" description="Disordered" evidence="1">
    <location>
        <begin position="1"/>
        <end position="45"/>
    </location>
</feature>
<name>A0AAE1YPW3_9LAMI</name>
<reference evidence="2" key="1">
    <citation type="submission" date="2020-06" db="EMBL/GenBank/DDBJ databases">
        <authorList>
            <person name="Li T."/>
            <person name="Hu X."/>
            <person name="Zhang T."/>
            <person name="Song X."/>
            <person name="Zhang H."/>
            <person name="Dai N."/>
            <person name="Sheng W."/>
            <person name="Hou X."/>
            <person name="Wei L."/>
        </authorList>
    </citation>
    <scope>NUCLEOTIDE SEQUENCE</scope>
    <source>
        <strain evidence="2">3651</strain>
        <tissue evidence="2">Leaf</tissue>
    </source>
</reference>
<feature type="compositionally biased region" description="Low complexity" evidence="1">
    <location>
        <begin position="27"/>
        <end position="41"/>
    </location>
</feature>
<feature type="compositionally biased region" description="Pro residues" evidence="1">
    <location>
        <begin position="16"/>
        <end position="26"/>
    </location>
</feature>
<organism evidence="2 3">
    <name type="scientific">Sesamum alatum</name>
    <dbReference type="NCBI Taxonomy" id="300844"/>
    <lineage>
        <taxon>Eukaryota</taxon>
        <taxon>Viridiplantae</taxon>
        <taxon>Streptophyta</taxon>
        <taxon>Embryophyta</taxon>
        <taxon>Tracheophyta</taxon>
        <taxon>Spermatophyta</taxon>
        <taxon>Magnoliopsida</taxon>
        <taxon>eudicotyledons</taxon>
        <taxon>Gunneridae</taxon>
        <taxon>Pentapetalae</taxon>
        <taxon>asterids</taxon>
        <taxon>lamiids</taxon>
        <taxon>Lamiales</taxon>
        <taxon>Pedaliaceae</taxon>
        <taxon>Sesamum</taxon>
    </lineage>
</organism>
<feature type="region of interest" description="Disordered" evidence="1">
    <location>
        <begin position="147"/>
        <end position="166"/>
    </location>
</feature>
<evidence type="ECO:0000313" key="3">
    <source>
        <dbReference type="Proteomes" id="UP001293254"/>
    </source>
</evidence>
<keyword evidence="3" id="KW-1185">Reference proteome</keyword>
<comment type="caution">
    <text evidence="2">The sequence shown here is derived from an EMBL/GenBank/DDBJ whole genome shotgun (WGS) entry which is preliminary data.</text>
</comment>
<feature type="compositionally biased region" description="Polar residues" evidence="1">
    <location>
        <begin position="153"/>
        <end position="166"/>
    </location>
</feature>
<accession>A0AAE1YPW3</accession>
<gene>
    <name evidence="2" type="ORF">Salat_0564900</name>
</gene>
<dbReference type="Proteomes" id="UP001293254">
    <property type="component" value="Unassembled WGS sequence"/>
</dbReference>
<dbReference type="AlphaFoldDB" id="A0AAE1YPW3"/>
<reference evidence="2" key="2">
    <citation type="journal article" date="2024" name="Plant">
        <title>Genomic evolution and insights into agronomic trait innovations of Sesamum species.</title>
        <authorList>
            <person name="Miao H."/>
            <person name="Wang L."/>
            <person name="Qu L."/>
            <person name="Liu H."/>
            <person name="Sun Y."/>
            <person name="Le M."/>
            <person name="Wang Q."/>
            <person name="Wei S."/>
            <person name="Zheng Y."/>
            <person name="Lin W."/>
            <person name="Duan Y."/>
            <person name="Cao H."/>
            <person name="Xiong S."/>
            <person name="Wang X."/>
            <person name="Wei L."/>
            <person name="Li C."/>
            <person name="Ma Q."/>
            <person name="Ju M."/>
            <person name="Zhao R."/>
            <person name="Li G."/>
            <person name="Mu C."/>
            <person name="Tian Q."/>
            <person name="Mei H."/>
            <person name="Zhang T."/>
            <person name="Gao T."/>
            <person name="Zhang H."/>
        </authorList>
    </citation>
    <scope>NUCLEOTIDE SEQUENCE</scope>
    <source>
        <strain evidence="2">3651</strain>
    </source>
</reference>
<evidence type="ECO:0000256" key="1">
    <source>
        <dbReference type="SAM" id="MobiDB-lite"/>
    </source>
</evidence>
<proteinExistence type="predicted"/>